<sequence length="444" mass="50018">MVHAADANQVTAPTQQEKNGDDNEKEDIPDMQEPSDPDKVETPDVIPDENDPDKEEEPEIKPEEPEAKPEEPDKKEESNKDEEVDPSLPDTESNETNIDDKDACIGIDGEPEPYEMAENMRATTIPGTWIQAADGRWWYKHNNGTYTKNGWEYISGKWYYFDGSGWMMTGWIDLGGKWYYLKISSPDSGSMLTGWQPLGGKWYYLKESSPDMGLMLTGWQYIGGEWYYLKTTSPDSGSMLTGWLKNEGKWYYLETSGAMISNCTRTIGKAKYTFNSSGAVVTTVLSVGRKQQEKDNWCWAASAQMVGKYKNTSSSITQTQIVQHIYILNVNWGGTHTGVKKSIEYITNKSATVKGRLGISQIDQEINDQNDPYVIYVNWKNTSTQLNGHYLVVRGLNKNTAKVNIIDPAKGCTKTDLWYDGYKMSGAVSYQSGTGYYQNSIIVN</sequence>
<evidence type="ECO:0000256" key="2">
    <source>
        <dbReference type="PROSITE-ProRule" id="PRU00591"/>
    </source>
</evidence>
<reference evidence="4 5" key="1">
    <citation type="submission" date="2024-04" db="EMBL/GenBank/DDBJ databases">
        <title>Defined microbial consortia suppress multidrug-resistant proinflammatory Enterobacteriaceae via ecological control.</title>
        <authorList>
            <person name="Furuichi M."/>
            <person name="Kawaguchi T."/>
            <person name="Pust M."/>
            <person name="Yasuma K."/>
            <person name="Plichta D."/>
            <person name="Hasegawa N."/>
            <person name="Ohya T."/>
            <person name="Bhattarai S."/>
            <person name="Sasajima S."/>
            <person name="Aoto Y."/>
            <person name="Tuganbaev T."/>
            <person name="Yaginuma M."/>
            <person name="Ueda M."/>
            <person name="Okahashi N."/>
            <person name="Amafuji K."/>
            <person name="Kiridooshi Y."/>
            <person name="Sugita K."/>
            <person name="Strazar M."/>
            <person name="Skelly A."/>
            <person name="Suda W."/>
            <person name="Hattori M."/>
            <person name="Nakamoto N."/>
            <person name="Caballero S."/>
            <person name="Norman J."/>
            <person name="Olle B."/>
            <person name="Tanoue T."/>
            <person name="Arita M."/>
            <person name="Bucci V."/>
            <person name="Atarashi K."/>
            <person name="Xavier R."/>
            <person name="Honda K."/>
        </authorList>
    </citation>
    <scope>NUCLEOTIDE SEQUENCE [LARGE SCALE GENOMIC DNA]</scope>
    <source>
        <strain evidence="5">k04-0078-D8-1</strain>
    </source>
</reference>
<gene>
    <name evidence="4" type="ORF">K040078D81_47930</name>
</gene>
<dbReference type="SUPFAM" id="SSF69360">
    <property type="entry name" value="Cell wall binding repeat"/>
    <property type="match status" value="1"/>
</dbReference>
<dbReference type="Pfam" id="PF01473">
    <property type="entry name" value="Choline_bind_1"/>
    <property type="match status" value="1"/>
</dbReference>
<evidence type="ECO:0000256" key="1">
    <source>
        <dbReference type="ARBA" id="ARBA00022737"/>
    </source>
</evidence>
<feature type="repeat" description="Cell wall-binding" evidence="2">
    <location>
        <begin position="148"/>
        <end position="167"/>
    </location>
</feature>
<evidence type="ECO:0000313" key="5">
    <source>
        <dbReference type="Proteomes" id="UP001600943"/>
    </source>
</evidence>
<feature type="repeat" description="Cell wall-binding" evidence="2">
    <location>
        <begin position="240"/>
        <end position="259"/>
    </location>
</feature>
<feature type="compositionally biased region" description="Basic and acidic residues" evidence="3">
    <location>
        <begin position="18"/>
        <end position="28"/>
    </location>
</feature>
<evidence type="ECO:0000256" key="3">
    <source>
        <dbReference type="SAM" id="MobiDB-lite"/>
    </source>
</evidence>
<accession>A0ABQ0BGV6</accession>
<dbReference type="Gene3D" id="2.10.270.10">
    <property type="entry name" value="Cholin Binding"/>
    <property type="match status" value="2"/>
</dbReference>
<dbReference type="InterPro" id="IPR018337">
    <property type="entry name" value="Cell_wall/Cho-bd_repeat"/>
</dbReference>
<evidence type="ECO:0000313" key="4">
    <source>
        <dbReference type="EMBL" id="GAA6410676.1"/>
    </source>
</evidence>
<protein>
    <recommendedName>
        <fullName evidence="6">Peptidase C39-like domain-containing protein</fullName>
    </recommendedName>
</protein>
<dbReference type="PROSITE" id="PS51170">
    <property type="entry name" value="CW"/>
    <property type="match status" value="2"/>
</dbReference>
<feature type="compositionally biased region" description="Basic and acidic residues" evidence="3">
    <location>
        <begin position="59"/>
        <end position="78"/>
    </location>
</feature>
<organism evidence="4 5">
    <name type="scientific">Blautia hominis</name>
    <dbReference type="NCBI Taxonomy" id="2025493"/>
    <lineage>
        <taxon>Bacteria</taxon>
        <taxon>Bacillati</taxon>
        <taxon>Bacillota</taxon>
        <taxon>Clostridia</taxon>
        <taxon>Lachnospirales</taxon>
        <taxon>Lachnospiraceae</taxon>
        <taxon>Blautia</taxon>
    </lineage>
</organism>
<feature type="compositionally biased region" description="Polar residues" evidence="3">
    <location>
        <begin position="8"/>
        <end position="17"/>
    </location>
</feature>
<evidence type="ECO:0008006" key="6">
    <source>
        <dbReference type="Google" id="ProtNLM"/>
    </source>
</evidence>
<proteinExistence type="predicted"/>
<name>A0ABQ0BGV6_9FIRM</name>
<keyword evidence="1" id="KW-0677">Repeat</keyword>
<dbReference type="Proteomes" id="UP001600943">
    <property type="component" value="Unassembled WGS sequence"/>
</dbReference>
<dbReference type="Pfam" id="PF12385">
    <property type="entry name" value="Peptidase_C70"/>
    <property type="match status" value="1"/>
</dbReference>
<dbReference type="InterPro" id="IPR022118">
    <property type="entry name" value="Peptidase_C70_AvrRpt2"/>
</dbReference>
<dbReference type="Pfam" id="PF19127">
    <property type="entry name" value="Choline_bind_3"/>
    <property type="match status" value="2"/>
</dbReference>
<dbReference type="EMBL" id="BAABYW010000001">
    <property type="protein sequence ID" value="GAA6410676.1"/>
    <property type="molecule type" value="Genomic_DNA"/>
</dbReference>
<dbReference type="Gene3D" id="3.90.70.10">
    <property type="entry name" value="Cysteine proteinases"/>
    <property type="match status" value="1"/>
</dbReference>
<keyword evidence="5" id="KW-1185">Reference proteome</keyword>
<feature type="region of interest" description="Disordered" evidence="3">
    <location>
        <begin position="1"/>
        <end position="104"/>
    </location>
</feature>
<feature type="compositionally biased region" description="Acidic residues" evidence="3">
    <location>
        <begin position="46"/>
        <end position="58"/>
    </location>
</feature>
<comment type="caution">
    <text evidence="4">The sequence shown here is derived from an EMBL/GenBank/DDBJ whole genome shotgun (WGS) entry which is preliminary data.</text>
</comment>